<dbReference type="Proteomes" id="UP000236290">
    <property type="component" value="Unassembled WGS sequence"/>
</dbReference>
<keyword evidence="2" id="KW-0472">Membrane</keyword>
<keyword evidence="2" id="KW-1133">Transmembrane helix</keyword>
<gene>
    <name evidence="3" type="ORF">THARTR1_06861</name>
</gene>
<feature type="transmembrane region" description="Helical" evidence="2">
    <location>
        <begin position="95"/>
        <end position="123"/>
    </location>
</feature>
<evidence type="ECO:0000313" key="3">
    <source>
        <dbReference type="EMBL" id="PNP52514.1"/>
    </source>
</evidence>
<feature type="transmembrane region" description="Helical" evidence="2">
    <location>
        <begin position="166"/>
        <end position="187"/>
    </location>
</feature>
<organism evidence="3 4">
    <name type="scientific">Trichoderma harzianum</name>
    <name type="common">Hypocrea lixii</name>
    <dbReference type="NCBI Taxonomy" id="5544"/>
    <lineage>
        <taxon>Eukaryota</taxon>
        <taxon>Fungi</taxon>
        <taxon>Dikarya</taxon>
        <taxon>Ascomycota</taxon>
        <taxon>Pezizomycotina</taxon>
        <taxon>Sordariomycetes</taxon>
        <taxon>Hypocreomycetidae</taxon>
        <taxon>Hypocreales</taxon>
        <taxon>Hypocreaceae</taxon>
        <taxon>Trichoderma</taxon>
    </lineage>
</organism>
<evidence type="ECO:0000313" key="4">
    <source>
        <dbReference type="Proteomes" id="UP000236290"/>
    </source>
</evidence>
<dbReference type="OrthoDB" id="5428040at2759"/>
<comment type="caution">
    <text evidence="3">The sequence shown here is derived from an EMBL/GenBank/DDBJ whole genome shotgun (WGS) entry which is preliminary data.</text>
</comment>
<dbReference type="AlphaFoldDB" id="A0A2K0U415"/>
<evidence type="ECO:0000256" key="1">
    <source>
        <dbReference type="SAM" id="MobiDB-lite"/>
    </source>
</evidence>
<feature type="transmembrane region" description="Helical" evidence="2">
    <location>
        <begin position="650"/>
        <end position="673"/>
    </location>
</feature>
<name>A0A2K0U415_TRIHA</name>
<dbReference type="EMBL" id="MTYI01000106">
    <property type="protein sequence ID" value="PNP52514.1"/>
    <property type="molecule type" value="Genomic_DNA"/>
</dbReference>
<keyword evidence="2" id="KW-0812">Transmembrane</keyword>
<sequence length="750" mass="80561">MERIKRRPVPVVVKTSSRDTEPENDSTSPPTKSWPGPWGRIGGQAGTAIILGTILQLGTFGFLIFLWVGRGSVSDGAEAPPLWRKIFLSGAGTRVVTVCALIIRSIVGLQATVCTGLAAALVLEARKVDMSNAAAFSVLRAVNGGPISFVTPLAKTPGRLFTSVPAVLILVLWLGSTAISFSSTILLSDFRTIPLVLQSSNTHVPVIEASSELVGPFGLPRLGPDPGIWQQPLQTFSTFGEATLEEPSRKEGFTDTGLIKRSMIPLQTQSRKNLRSYEGASAVYTSRVACARPKIVDGYITHIPPTSAISHMMEDAVIVGNITWESQGEHTLLDGLSCGRAGSTCKLGFNCSLPYAYTDSDKPILPRQPTSLCVIQSADQLGATDGPNAPLPALMLVFNTNVDTVHWAAISLANMNEKSNNYALPKQGSWQEWTVMNFGDMQMLNASLCLLNSTLTLEHVSLNSTADSPDPEIQYYAGNGTWSTDAIVKMTDTTSNASYASRGIMALNSWTDVSAAELDTMYAQSSNYNPSFINSTNVANQFFQDVQKGIITNDFHIGRQRGYTNFSVYVCGVCSALGDTSSAWQAHPYVSLIFHAVASSTDSMAQAIQAIFFWLYQAQYSSAVPGFDMGDNSTMVFSTEASVPVDRTGIIVVGVLVLVNLVCVFAVTGMFLWGTHWSLYGNVWHAVAQLVAGPEIRPILEDATAATDGEVEGKLKYEGTKTTKVGLWDQGNGRLAVASGANLSTVTTWV</sequence>
<evidence type="ECO:0000256" key="2">
    <source>
        <dbReference type="SAM" id="Phobius"/>
    </source>
</evidence>
<accession>A0A2K0U415</accession>
<feature type="region of interest" description="Disordered" evidence="1">
    <location>
        <begin position="1"/>
        <end position="37"/>
    </location>
</feature>
<reference evidence="3 4" key="1">
    <citation type="submission" date="2017-02" db="EMBL/GenBank/DDBJ databases">
        <title>Genomes of Trichoderma spp. with biocontrol activity.</title>
        <authorList>
            <person name="Gardiner D."/>
            <person name="Kazan K."/>
            <person name="Vos C."/>
            <person name="Harvey P."/>
        </authorList>
    </citation>
    <scope>NUCLEOTIDE SEQUENCE [LARGE SCALE GENOMIC DNA]</scope>
    <source>
        <strain evidence="3 4">Tr1</strain>
    </source>
</reference>
<proteinExistence type="predicted"/>
<protein>
    <submittedName>
        <fullName evidence="3">Uncharacterized protein</fullName>
    </submittedName>
</protein>
<feature type="transmembrane region" description="Helical" evidence="2">
    <location>
        <begin position="48"/>
        <end position="68"/>
    </location>
</feature>